<dbReference type="FunFam" id="1.10.238.10:FF:000005">
    <property type="entry name" value="Phosphoinositide phospholipase C"/>
    <property type="match status" value="1"/>
</dbReference>
<dbReference type="PANTHER" id="PTHR10336:SF209">
    <property type="entry name" value="PHOSPHOINOSITIDE PHOSPHOLIPASE C"/>
    <property type="match status" value="1"/>
</dbReference>
<protein>
    <recommendedName>
        <fullName evidence="7">Phosphoinositide phospholipase C</fullName>
        <ecNumber evidence="7">3.1.4.11</ecNumber>
    </recommendedName>
</protein>
<dbReference type="SUPFAM" id="SSF50729">
    <property type="entry name" value="PH domain-like"/>
    <property type="match status" value="1"/>
</dbReference>
<dbReference type="InterPro" id="IPR000909">
    <property type="entry name" value="PLipase_C_PInositol-sp_X_dom"/>
</dbReference>
<evidence type="ECO:0000256" key="4">
    <source>
        <dbReference type="ARBA" id="ARBA00022837"/>
    </source>
</evidence>
<dbReference type="EMBL" id="CAXITT010001075">
    <property type="protein sequence ID" value="CAL1547804.1"/>
    <property type="molecule type" value="Genomic_DNA"/>
</dbReference>
<organism evidence="10 11">
    <name type="scientific">Lymnaea stagnalis</name>
    <name type="common">Great pond snail</name>
    <name type="synonym">Helix stagnalis</name>
    <dbReference type="NCBI Taxonomy" id="6523"/>
    <lineage>
        <taxon>Eukaryota</taxon>
        <taxon>Metazoa</taxon>
        <taxon>Spiralia</taxon>
        <taxon>Lophotrochozoa</taxon>
        <taxon>Mollusca</taxon>
        <taxon>Gastropoda</taxon>
        <taxon>Heterobranchia</taxon>
        <taxon>Euthyneura</taxon>
        <taxon>Panpulmonata</taxon>
        <taxon>Hygrophila</taxon>
        <taxon>Lymnaeoidea</taxon>
        <taxon>Lymnaeidae</taxon>
        <taxon>Lymnaea</taxon>
    </lineage>
</organism>
<dbReference type="InterPro" id="IPR011992">
    <property type="entry name" value="EF-hand-dom_pair"/>
</dbReference>
<keyword evidence="11" id="KW-1185">Reference proteome</keyword>
<feature type="domain" description="PH" evidence="8">
    <location>
        <begin position="46"/>
        <end position="155"/>
    </location>
</feature>
<evidence type="ECO:0000259" key="9">
    <source>
        <dbReference type="PROSITE" id="PS50222"/>
    </source>
</evidence>
<feature type="domain" description="EF-hand" evidence="9">
    <location>
        <begin position="165"/>
        <end position="200"/>
    </location>
</feature>
<dbReference type="GO" id="GO:0004435">
    <property type="term" value="F:phosphatidylinositol-4,5-bisphosphate phospholipase C activity"/>
    <property type="evidence" value="ECO:0007669"/>
    <property type="project" value="UniProtKB-EC"/>
</dbReference>
<dbReference type="SMART" id="SM00054">
    <property type="entry name" value="EFh"/>
    <property type="match status" value="2"/>
</dbReference>
<evidence type="ECO:0000256" key="3">
    <source>
        <dbReference type="ARBA" id="ARBA00022490"/>
    </source>
</evidence>
<dbReference type="PANTHER" id="PTHR10336">
    <property type="entry name" value="PHOSPHOINOSITIDE-SPECIFIC PHOSPHOLIPASE C FAMILY PROTEIN"/>
    <property type="match status" value="1"/>
</dbReference>
<reference evidence="10 11" key="1">
    <citation type="submission" date="2024-04" db="EMBL/GenBank/DDBJ databases">
        <authorList>
            <consortium name="Genoscope - CEA"/>
            <person name="William W."/>
        </authorList>
    </citation>
    <scope>NUCLEOTIDE SEQUENCE [LARGE SCALE GENOMIC DNA]</scope>
</reference>
<sequence length="535" mass="62553">MSCVSSRNSEFVSYFPPPRFTSRRYRRPFVRLDDDISDIWMERLLADLAQGTLLEKVKSRSRRLPRTFFLDSANMFVYYEGSTKKKKSDTTIKISKIREVREGEKDFSKNVKDLDLQRSHCFVIILGASQKIKYILAPCQEMRDKWIRGLRYVMQMEQLAEQRNETDRNFRDAFNRADINDNGHLNFEDIMKLLKSLNAGIKKKYARQMFDNADKNRNVSKDSASVLDREEFVFFYHSLTRRVEMEEIFLRFSNAKCFMNIRDLLTFLRDGQKRVDPNEDQCRDILDQYEPDGNCKQRGQLSLDGFRTFLTSEREQIFNPAHREVYQDMRRPITEYFIASSHNTNLSHDQLVGPSDSEMYIQALKKGCRCVELDCWDGPENDPVIYHGHTLTSKILFRDVIKAINEYAFITSPYPVILSIENHCSLQQQQVMANIMNLTFGEKIWRKEDDLIETPTPEKLKNKIIIKGNDLRNEAADIPDNNNNKVKGQEGQHNIEIHPELSKITTIKCVAFKSIETAAQKDDFQVSYKLGLQKA</sequence>
<dbReference type="InterPro" id="IPR015359">
    <property type="entry name" value="PLC_EF-hand-like"/>
</dbReference>
<dbReference type="AlphaFoldDB" id="A0AAV2IS37"/>
<keyword evidence="4" id="KW-0106">Calcium</keyword>
<dbReference type="Pfam" id="PF00388">
    <property type="entry name" value="PI-PLC-X"/>
    <property type="match status" value="1"/>
</dbReference>
<evidence type="ECO:0000256" key="5">
    <source>
        <dbReference type="ARBA" id="ARBA00023224"/>
    </source>
</evidence>
<dbReference type="SUPFAM" id="SSF47473">
    <property type="entry name" value="EF-hand"/>
    <property type="match status" value="1"/>
</dbReference>
<dbReference type="InterPro" id="IPR001849">
    <property type="entry name" value="PH_domain"/>
</dbReference>
<dbReference type="PROSITE" id="PS50222">
    <property type="entry name" value="EF_HAND_2"/>
    <property type="match status" value="1"/>
</dbReference>
<dbReference type="Pfam" id="PF09279">
    <property type="entry name" value="EF-hand_like"/>
    <property type="match status" value="1"/>
</dbReference>
<dbReference type="InterPro" id="IPR002048">
    <property type="entry name" value="EF_hand_dom"/>
</dbReference>
<dbReference type="PROSITE" id="PS00018">
    <property type="entry name" value="EF_HAND_1"/>
    <property type="match status" value="1"/>
</dbReference>
<name>A0AAV2IS37_LYMST</name>
<dbReference type="Gene3D" id="1.10.238.10">
    <property type="entry name" value="EF-hand"/>
    <property type="match status" value="2"/>
</dbReference>
<dbReference type="SUPFAM" id="SSF51695">
    <property type="entry name" value="PLC-like phosphodiesterases"/>
    <property type="match status" value="1"/>
</dbReference>
<comment type="catalytic activity">
    <reaction evidence="6">
        <text>a 1,2-diacyl-sn-glycero-3-phospho-(1D-myo-inositol-4,5-bisphosphate) + H2O = 1D-myo-inositol 1,4,5-trisphosphate + a 1,2-diacyl-sn-glycerol + H(+)</text>
        <dbReference type="Rhea" id="RHEA:33179"/>
        <dbReference type="ChEBI" id="CHEBI:15377"/>
        <dbReference type="ChEBI" id="CHEBI:15378"/>
        <dbReference type="ChEBI" id="CHEBI:17815"/>
        <dbReference type="ChEBI" id="CHEBI:58456"/>
        <dbReference type="ChEBI" id="CHEBI:203600"/>
        <dbReference type="EC" id="3.1.4.11"/>
    </reaction>
    <physiologicalReaction direction="left-to-right" evidence="6">
        <dbReference type="Rhea" id="RHEA:33180"/>
    </physiologicalReaction>
</comment>
<dbReference type="PROSITE" id="PS50003">
    <property type="entry name" value="PH_DOMAIN"/>
    <property type="match status" value="1"/>
</dbReference>
<gene>
    <name evidence="10" type="ORF">GSLYS_00021121001</name>
</gene>
<comment type="cofactor">
    <cofactor evidence="1">
        <name>Ca(2+)</name>
        <dbReference type="ChEBI" id="CHEBI:29108"/>
    </cofactor>
</comment>
<dbReference type="SMART" id="SM00148">
    <property type="entry name" value="PLCXc"/>
    <property type="match status" value="1"/>
</dbReference>
<keyword evidence="7" id="KW-0443">Lipid metabolism</keyword>
<dbReference type="GO" id="GO:0016042">
    <property type="term" value="P:lipid catabolic process"/>
    <property type="evidence" value="ECO:0007669"/>
    <property type="project" value="UniProtKB-KW"/>
</dbReference>
<evidence type="ECO:0000256" key="6">
    <source>
        <dbReference type="ARBA" id="ARBA00023674"/>
    </source>
</evidence>
<dbReference type="GO" id="GO:0005509">
    <property type="term" value="F:calcium ion binding"/>
    <property type="evidence" value="ECO:0007669"/>
    <property type="project" value="InterPro"/>
</dbReference>
<evidence type="ECO:0000313" key="10">
    <source>
        <dbReference type="EMBL" id="CAL1547804.1"/>
    </source>
</evidence>
<dbReference type="Gene3D" id="3.20.20.190">
    <property type="entry name" value="Phosphatidylinositol (PI) phosphodiesterase"/>
    <property type="match status" value="1"/>
</dbReference>
<keyword evidence="7" id="KW-0378">Hydrolase</keyword>
<comment type="caution">
    <text evidence="10">The sequence shown here is derived from an EMBL/GenBank/DDBJ whole genome shotgun (WGS) entry which is preliminary data.</text>
</comment>
<dbReference type="CDD" id="cd08558">
    <property type="entry name" value="PI-PLCc_eukaryota"/>
    <property type="match status" value="1"/>
</dbReference>
<evidence type="ECO:0000259" key="8">
    <source>
        <dbReference type="PROSITE" id="PS50003"/>
    </source>
</evidence>
<dbReference type="InterPro" id="IPR018247">
    <property type="entry name" value="EF_Hand_1_Ca_BS"/>
</dbReference>
<keyword evidence="7" id="KW-0442">Lipid degradation</keyword>
<dbReference type="InterPro" id="IPR017946">
    <property type="entry name" value="PLC-like_Pdiesterase_TIM-brl"/>
</dbReference>
<dbReference type="InterPro" id="IPR011993">
    <property type="entry name" value="PH-like_dom_sf"/>
</dbReference>
<dbReference type="PROSITE" id="PS50007">
    <property type="entry name" value="PIPLC_X_DOMAIN"/>
    <property type="match status" value="1"/>
</dbReference>
<proteinExistence type="predicted"/>
<comment type="subcellular location">
    <subcellularLocation>
        <location evidence="2">Cytoplasm</location>
    </subcellularLocation>
</comment>
<dbReference type="GO" id="GO:0005737">
    <property type="term" value="C:cytoplasm"/>
    <property type="evidence" value="ECO:0007669"/>
    <property type="project" value="UniProtKB-SubCell"/>
</dbReference>
<evidence type="ECO:0000256" key="1">
    <source>
        <dbReference type="ARBA" id="ARBA00001913"/>
    </source>
</evidence>
<accession>A0AAV2IS37</accession>
<dbReference type="Proteomes" id="UP001497497">
    <property type="component" value="Unassembled WGS sequence"/>
</dbReference>
<keyword evidence="3" id="KW-0963">Cytoplasm</keyword>
<dbReference type="EC" id="3.1.4.11" evidence="7"/>
<evidence type="ECO:0000256" key="2">
    <source>
        <dbReference type="ARBA" id="ARBA00004496"/>
    </source>
</evidence>
<dbReference type="SMART" id="SM00233">
    <property type="entry name" value="PH"/>
    <property type="match status" value="1"/>
</dbReference>
<dbReference type="Gene3D" id="2.30.29.30">
    <property type="entry name" value="Pleckstrin-homology domain (PH domain)/Phosphotyrosine-binding domain (PTB)"/>
    <property type="match status" value="1"/>
</dbReference>
<dbReference type="PRINTS" id="PR00390">
    <property type="entry name" value="PHPHLIPASEC"/>
</dbReference>
<dbReference type="InterPro" id="IPR001192">
    <property type="entry name" value="PI-PLC_fam"/>
</dbReference>
<evidence type="ECO:0000256" key="7">
    <source>
        <dbReference type="RuleBase" id="RU361133"/>
    </source>
</evidence>
<keyword evidence="5" id="KW-0807">Transducer</keyword>
<evidence type="ECO:0000313" key="11">
    <source>
        <dbReference type="Proteomes" id="UP001497497"/>
    </source>
</evidence>
<dbReference type="Pfam" id="PF00169">
    <property type="entry name" value="PH"/>
    <property type="match status" value="1"/>
</dbReference>
<dbReference type="GO" id="GO:0035556">
    <property type="term" value="P:intracellular signal transduction"/>
    <property type="evidence" value="ECO:0007669"/>
    <property type="project" value="InterPro"/>
</dbReference>